<gene>
    <name evidence="6" type="ORF">IP92_02715</name>
</gene>
<dbReference type="GO" id="GO:0008320">
    <property type="term" value="F:protein transmembrane transporter activity"/>
    <property type="evidence" value="ECO:0007669"/>
    <property type="project" value="TreeGrafter"/>
</dbReference>
<comment type="caution">
    <text evidence="6">The sequence shown here is derived from an EMBL/GenBank/DDBJ whole genome shotgun (WGS) entry which is preliminary data.</text>
</comment>
<keyword evidence="1" id="KW-1134">Transmembrane beta strand</keyword>
<dbReference type="Gene3D" id="2.40.160.50">
    <property type="entry name" value="membrane protein fhac: a member of the omp85/tpsb transporter family"/>
    <property type="match status" value="1"/>
</dbReference>
<dbReference type="PANTHER" id="PTHR34597">
    <property type="entry name" value="SLR1661 PROTEIN"/>
    <property type="match status" value="1"/>
</dbReference>
<evidence type="ECO:0000259" key="4">
    <source>
        <dbReference type="Pfam" id="PF03865"/>
    </source>
</evidence>
<evidence type="ECO:0000256" key="3">
    <source>
        <dbReference type="ARBA" id="ARBA00023237"/>
    </source>
</evidence>
<dbReference type="EMBL" id="VLKW01000004">
    <property type="protein sequence ID" value="TWI47655.1"/>
    <property type="molecule type" value="Genomic_DNA"/>
</dbReference>
<keyword evidence="3" id="KW-0998">Cell outer membrane</keyword>
<sequence>MVLFCGNITFPSMFLQDNSCCAETAQADQNQKNSSITMTYRFARLIAGSILAAAVPISAAWAQTDAAPATIRFDISRFQVDGNTLLAPDVVARTVAPFAGKDRDFGDVQRALEALEAAYQQAGYSIVTVELPEQELDRGVVQLRVVQTKIGTVLVRNNTQFDEANIRRSVPGLVGGTTPNVAAISQSLKLANENPAKKTKLSLRQGERDDEVDATLDVTDEAPWKAMANVDNTGTAQTGRTHVGFVLQHANLWNRDHVLSLQYTTTVEKPGRVKVYGIGYHVPLYALGDAIDLFANYSNIDSGTVTAGVFDLAVSGAGAVFGARYTHNLVKRGGLESKLVYGIDHKAFRNSIVLLGQDVGNNVTVHPASAAWQGTWTTPDSELAGSATLVRNIPGGARGSQQDFTLARTHAPDDYTLLRLSASWSQVLPADWQLRAIANAQLTGDALIPGEQFGAGGAASVRGFSEREIANDAGAGGNLELYTPNLCGNGRWQCRALAFYDVAGVRRKHALPGELTSTAIAAAGLGMRVLLASQVNLQLDYGHVVRAGATQRNDANRLHVRLGLSY</sequence>
<accession>A0A562PT93</accession>
<feature type="domain" description="Haemolysin activator HlyB C-terminal" evidence="4">
    <location>
        <begin position="216"/>
        <end position="528"/>
    </location>
</feature>
<dbReference type="Gene3D" id="3.10.20.310">
    <property type="entry name" value="membrane protein fhac"/>
    <property type="match status" value="1"/>
</dbReference>
<dbReference type="Pfam" id="PF08479">
    <property type="entry name" value="POTRA_2"/>
    <property type="match status" value="1"/>
</dbReference>
<proteinExistence type="predicted"/>
<dbReference type="Pfam" id="PF03865">
    <property type="entry name" value="ShlB"/>
    <property type="match status" value="1"/>
</dbReference>
<dbReference type="AlphaFoldDB" id="A0A562PT93"/>
<organism evidence="6 7">
    <name type="scientific">Pseudoduganella flava</name>
    <dbReference type="NCBI Taxonomy" id="871742"/>
    <lineage>
        <taxon>Bacteria</taxon>
        <taxon>Pseudomonadati</taxon>
        <taxon>Pseudomonadota</taxon>
        <taxon>Betaproteobacteria</taxon>
        <taxon>Burkholderiales</taxon>
        <taxon>Oxalobacteraceae</taxon>
        <taxon>Telluria group</taxon>
        <taxon>Pseudoduganella</taxon>
    </lineage>
</organism>
<protein>
    <submittedName>
        <fullName evidence="6">Hemolysin activation/secretion protein</fullName>
    </submittedName>
</protein>
<dbReference type="GO" id="GO:0046819">
    <property type="term" value="P:protein secretion by the type V secretion system"/>
    <property type="evidence" value="ECO:0007669"/>
    <property type="project" value="TreeGrafter"/>
</dbReference>
<evidence type="ECO:0000259" key="5">
    <source>
        <dbReference type="Pfam" id="PF08479"/>
    </source>
</evidence>
<dbReference type="InterPro" id="IPR013686">
    <property type="entry name" value="Polypept-transport_assoc_ShlB"/>
</dbReference>
<dbReference type="PANTHER" id="PTHR34597:SF6">
    <property type="entry name" value="BLR6126 PROTEIN"/>
    <property type="match status" value="1"/>
</dbReference>
<keyword evidence="1" id="KW-0472">Membrane</keyword>
<evidence type="ECO:0000256" key="2">
    <source>
        <dbReference type="ARBA" id="ARBA00022692"/>
    </source>
</evidence>
<dbReference type="GO" id="GO:0098046">
    <property type="term" value="C:type V protein secretion system complex"/>
    <property type="evidence" value="ECO:0007669"/>
    <property type="project" value="TreeGrafter"/>
</dbReference>
<dbReference type="InterPro" id="IPR051544">
    <property type="entry name" value="TPS_OM_transporter"/>
</dbReference>
<dbReference type="InterPro" id="IPR005565">
    <property type="entry name" value="Hemolysn_activator_HlyB_C"/>
</dbReference>
<keyword evidence="2" id="KW-0812">Transmembrane</keyword>
<dbReference type="Proteomes" id="UP000315112">
    <property type="component" value="Unassembled WGS sequence"/>
</dbReference>
<name>A0A562PT93_9BURK</name>
<feature type="domain" description="Polypeptide-transport-associated ShlB-type" evidence="5">
    <location>
        <begin position="73"/>
        <end position="147"/>
    </location>
</feature>
<evidence type="ECO:0000313" key="7">
    <source>
        <dbReference type="Proteomes" id="UP000315112"/>
    </source>
</evidence>
<evidence type="ECO:0000313" key="6">
    <source>
        <dbReference type="EMBL" id="TWI47655.1"/>
    </source>
</evidence>
<evidence type="ECO:0000256" key="1">
    <source>
        <dbReference type="ARBA" id="ARBA00022452"/>
    </source>
</evidence>
<reference evidence="6 7" key="1">
    <citation type="journal article" date="2015" name="Stand. Genomic Sci.">
        <title>Genomic Encyclopedia of Bacterial and Archaeal Type Strains, Phase III: the genomes of soil and plant-associated and newly described type strains.</title>
        <authorList>
            <person name="Whitman W.B."/>
            <person name="Woyke T."/>
            <person name="Klenk H.P."/>
            <person name="Zhou Y."/>
            <person name="Lilburn T.G."/>
            <person name="Beck B.J."/>
            <person name="De Vos P."/>
            <person name="Vandamme P."/>
            <person name="Eisen J.A."/>
            <person name="Garrity G."/>
            <person name="Hugenholtz P."/>
            <person name="Kyrpides N.C."/>
        </authorList>
    </citation>
    <scope>NUCLEOTIDE SEQUENCE [LARGE SCALE GENOMIC DNA]</scope>
    <source>
        <strain evidence="6 7">CGMCC 1.10685</strain>
    </source>
</reference>